<keyword evidence="8" id="KW-0408">Iron</keyword>
<dbReference type="Gene3D" id="1.10.10.10">
    <property type="entry name" value="Winged helix-like DNA-binding domain superfamily/Winged helix DNA-binding domain"/>
    <property type="match status" value="1"/>
</dbReference>
<proteinExistence type="inferred from homology"/>
<reference evidence="9 10" key="1">
    <citation type="submission" date="2013-07" db="EMBL/GenBank/DDBJ databases">
        <authorList>
            <person name="Weinstock G."/>
            <person name="Sodergren E."/>
            <person name="Wylie T."/>
            <person name="Fulton L."/>
            <person name="Fulton R."/>
            <person name="Fronick C."/>
            <person name="O'Laughlin M."/>
            <person name="Godfrey J."/>
            <person name="Miner T."/>
            <person name="Herter B."/>
            <person name="Appelbaum E."/>
            <person name="Cordes M."/>
            <person name="Lek S."/>
            <person name="Wollam A."/>
            <person name="Pepin K.H."/>
            <person name="Palsikar V.B."/>
            <person name="Mitreva M."/>
            <person name="Wilson R.K."/>
        </authorList>
    </citation>
    <scope>NUCLEOTIDE SEQUENCE [LARGE SCALE GENOMIC DNA]</scope>
    <source>
        <strain evidence="9 10">ATCC 27760</strain>
    </source>
</reference>
<feature type="binding site" evidence="7">
    <location>
        <position position="81"/>
    </location>
    <ligand>
        <name>Zn(2+)</name>
        <dbReference type="ChEBI" id="CHEBI:29105"/>
    </ligand>
</feature>
<gene>
    <name evidence="9" type="ORF">RUMCAL_02082</name>
</gene>
<dbReference type="RefSeq" id="WP_021683596.1">
    <property type="nucleotide sequence ID" value="NZ_KI260494.1"/>
</dbReference>
<feature type="binding site" evidence="7">
    <location>
        <position position="121"/>
    </location>
    <ligand>
        <name>Zn(2+)</name>
        <dbReference type="ChEBI" id="CHEBI:29105"/>
    </ligand>
</feature>
<keyword evidence="2" id="KW-0678">Repressor</keyword>
<evidence type="ECO:0000256" key="2">
    <source>
        <dbReference type="ARBA" id="ARBA00022491"/>
    </source>
</evidence>
<dbReference type="STRING" id="411473.RUMCAL_02082"/>
<evidence type="ECO:0000256" key="4">
    <source>
        <dbReference type="ARBA" id="ARBA00023015"/>
    </source>
</evidence>
<dbReference type="GO" id="GO:1900376">
    <property type="term" value="P:regulation of secondary metabolite biosynthetic process"/>
    <property type="evidence" value="ECO:0007669"/>
    <property type="project" value="TreeGrafter"/>
</dbReference>
<evidence type="ECO:0000313" key="10">
    <source>
        <dbReference type="Proteomes" id="UP000016662"/>
    </source>
</evidence>
<dbReference type="EMBL" id="AWVF01000254">
    <property type="protein sequence ID" value="ERJ94424.1"/>
    <property type="molecule type" value="Genomic_DNA"/>
</dbReference>
<dbReference type="GO" id="GO:0045892">
    <property type="term" value="P:negative regulation of DNA-templated transcription"/>
    <property type="evidence" value="ECO:0007669"/>
    <property type="project" value="TreeGrafter"/>
</dbReference>
<keyword evidence="4" id="KW-0805">Transcription regulation</keyword>
<keyword evidence="3 7" id="KW-0862">Zinc</keyword>
<dbReference type="AlphaFoldDB" id="U2LY55"/>
<dbReference type="Gene3D" id="3.30.1490.190">
    <property type="match status" value="1"/>
</dbReference>
<comment type="similarity">
    <text evidence="1">Belongs to the Fur family.</text>
</comment>
<accession>U2LY55</accession>
<evidence type="ECO:0000313" key="9">
    <source>
        <dbReference type="EMBL" id="ERJ94424.1"/>
    </source>
</evidence>
<keyword evidence="6" id="KW-0804">Transcription</keyword>
<feature type="binding site" evidence="7">
    <location>
        <position position="84"/>
    </location>
    <ligand>
        <name>Zn(2+)</name>
        <dbReference type="ChEBI" id="CHEBI:29105"/>
    </ligand>
</feature>
<dbReference type="PATRIC" id="fig|411473.3.peg.1719"/>
<evidence type="ECO:0000256" key="6">
    <source>
        <dbReference type="ARBA" id="ARBA00023163"/>
    </source>
</evidence>
<dbReference type="InterPro" id="IPR043135">
    <property type="entry name" value="Fur_C"/>
</dbReference>
<name>U2LY55_9FIRM</name>
<dbReference type="InterPro" id="IPR036388">
    <property type="entry name" value="WH-like_DNA-bd_sf"/>
</dbReference>
<organism evidence="9 10">
    <name type="scientific">Ruminococcus callidus ATCC 27760</name>
    <dbReference type="NCBI Taxonomy" id="411473"/>
    <lineage>
        <taxon>Bacteria</taxon>
        <taxon>Bacillati</taxon>
        <taxon>Bacillota</taxon>
        <taxon>Clostridia</taxon>
        <taxon>Eubacteriales</taxon>
        <taxon>Oscillospiraceae</taxon>
        <taxon>Ruminococcus</taxon>
    </lineage>
</organism>
<evidence type="ECO:0000256" key="8">
    <source>
        <dbReference type="PIRSR" id="PIRSR602481-2"/>
    </source>
</evidence>
<dbReference type="GO" id="GO:0003700">
    <property type="term" value="F:DNA-binding transcription factor activity"/>
    <property type="evidence" value="ECO:0007669"/>
    <property type="project" value="InterPro"/>
</dbReference>
<dbReference type="eggNOG" id="COG0735">
    <property type="taxonomic scope" value="Bacteria"/>
</dbReference>
<dbReference type="Proteomes" id="UP000016662">
    <property type="component" value="Unassembled WGS sequence"/>
</dbReference>
<dbReference type="HOGENOM" id="CLU_096072_4_2_9"/>
<dbReference type="GO" id="GO:0008270">
    <property type="term" value="F:zinc ion binding"/>
    <property type="evidence" value="ECO:0007669"/>
    <property type="project" value="TreeGrafter"/>
</dbReference>
<evidence type="ECO:0000256" key="5">
    <source>
        <dbReference type="ARBA" id="ARBA00023125"/>
    </source>
</evidence>
<dbReference type="OrthoDB" id="8659436at2"/>
<comment type="cofactor">
    <cofactor evidence="7">
        <name>Zn(2+)</name>
        <dbReference type="ChEBI" id="CHEBI:29105"/>
    </cofactor>
    <text evidence="7">Binds 1 zinc ion per subunit.</text>
</comment>
<dbReference type="SUPFAM" id="SSF46785">
    <property type="entry name" value="Winged helix' DNA-binding domain"/>
    <property type="match status" value="1"/>
</dbReference>
<evidence type="ECO:0000256" key="1">
    <source>
        <dbReference type="ARBA" id="ARBA00007957"/>
    </source>
</evidence>
<dbReference type="Pfam" id="PF01475">
    <property type="entry name" value="FUR"/>
    <property type="match status" value="1"/>
</dbReference>
<dbReference type="GO" id="GO:0000976">
    <property type="term" value="F:transcription cis-regulatory region binding"/>
    <property type="evidence" value="ECO:0007669"/>
    <property type="project" value="TreeGrafter"/>
</dbReference>
<dbReference type="PANTHER" id="PTHR33202:SF7">
    <property type="entry name" value="FERRIC UPTAKE REGULATION PROTEIN"/>
    <property type="match status" value="1"/>
</dbReference>
<evidence type="ECO:0000256" key="3">
    <source>
        <dbReference type="ARBA" id="ARBA00022833"/>
    </source>
</evidence>
<comment type="cofactor">
    <cofactor evidence="8">
        <name>Mn(2+)</name>
        <dbReference type="ChEBI" id="CHEBI:29035"/>
    </cofactor>
    <cofactor evidence="8">
        <name>Fe(2+)</name>
        <dbReference type="ChEBI" id="CHEBI:29033"/>
    </cofactor>
    <text evidence="8">Binds 1 Mn(2+) or Fe(2+) ion per subunit.</text>
</comment>
<dbReference type="PANTHER" id="PTHR33202">
    <property type="entry name" value="ZINC UPTAKE REGULATION PROTEIN"/>
    <property type="match status" value="1"/>
</dbReference>
<feature type="binding site" evidence="7">
    <location>
        <position position="124"/>
    </location>
    <ligand>
        <name>Zn(2+)</name>
        <dbReference type="ChEBI" id="CHEBI:29105"/>
    </ligand>
</feature>
<dbReference type="InterPro" id="IPR036390">
    <property type="entry name" value="WH_DNA-bd_sf"/>
</dbReference>
<keyword evidence="7" id="KW-0479">Metal-binding</keyword>
<keyword evidence="10" id="KW-1185">Reference proteome</keyword>
<sequence>MKNRNTLQRRLVLETVRRMHNHPTADEIFREIAAENTLISKATVYRNLKILSEQGEILHIPIPDGADCFDFNTKPHYHLECRSCNRVFDVNMPYQSDLCSKIVGCEDFLVESHHIVFSGLCPACRKAAEQRAQLQTTEEPHRKNAE</sequence>
<dbReference type="InterPro" id="IPR002481">
    <property type="entry name" value="FUR"/>
</dbReference>
<feature type="binding site" evidence="8">
    <location>
        <position position="113"/>
    </location>
    <ligand>
        <name>Fe cation</name>
        <dbReference type="ChEBI" id="CHEBI:24875"/>
    </ligand>
</feature>
<comment type="caution">
    <text evidence="9">The sequence shown here is derived from an EMBL/GenBank/DDBJ whole genome shotgun (WGS) entry which is preliminary data.</text>
</comment>
<dbReference type="CDD" id="cd07153">
    <property type="entry name" value="Fur_like"/>
    <property type="match status" value="1"/>
</dbReference>
<keyword evidence="5" id="KW-0238">DNA-binding</keyword>
<evidence type="ECO:0000256" key="7">
    <source>
        <dbReference type="PIRSR" id="PIRSR602481-1"/>
    </source>
</evidence>
<protein>
    <submittedName>
        <fullName evidence="9">Transcriptional regulator, Fur family</fullName>
    </submittedName>
</protein>